<keyword evidence="7" id="KW-1185">Reference proteome</keyword>
<dbReference type="SUPFAM" id="SSF54695">
    <property type="entry name" value="POZ domain"/>
    <property type="match status" value="1"/>
</dbReference>
<dbReference type="AlphaFoldDB" id="A0A6J1GG56"/>
<gene>
    <name evidence="8" type="primary">LOC111453856</name>
</gene>
<feature type="domain" description="NPH3" evidence="6">
    <location>
        <begin position="239"/>
        <end position="323"/>
    </location>
</feature>
<dbReference type="UniPathway" id="UPA00143"/>
<evidence type="ECO:0000256" key="2">
    <source>
        <dbReference type="ARBA" id="ARBA00022786"/>
    </source>
</evidence>
<dbReference type="KEGG" id="cmos:111453856"/>
<feature type="region of interest" description="Disordered" evidence="4">
    <location>
        <begin position="389"/>
        <end position="435"/>
    </location>
</feature>
<comment type="pathway">
    <text evidence="1">Protein modification; protein ubiquitination.</text>
</comment>
<dbReference type="GeneID" id="111453856"/>
<feature type="compositionally biased region" description="Basic and acidic residues" evidence="4">
    <location>
        <begin position="394"/>
        <end position="409"/>
    </location>
</feature>
<name>A0A6J1GG56_CUCMO</name>
<evidence type="ECO:0000256" key="4">
    <source>
        <dbReference type="SAM" id="MobiDB-lite"/>
    </source>
</evidence>
<dbReference type="InterPro" id="IPR027356">
    <property type="entry name" value="NPH3_dom"/>
</dbReference>
<feature type="domain" description="BTB" evidence="5">
    <location>
        <begin position="81"/>
        <end position="145"/>
    </location>
</feature>
<feature type="compositionally biased region" description="Acidic residues" evidence="4">
    <location>
        <begin position="508"/>
        <end position="524"/>
    </location>
</feature>
<proteinExistence type="inferred from homology"/>
<dbReference type="PANTHER" id="PTHR32370">
    <property type="entry name" value="OS12G0117600 PROTEIN"/>
    <property type="match status" value="1"/>
</dbReference>
<dbReference type="Pfam" id="PF00651">
    <property type="entry name" value="BTB"/>
    <property type="match status" value="1"/>
</dbReference>
<dbReference type="SMART" id="SM00225">
    <property type="entry name" value="BTB"/>
    <property type="match status" value="1"/>
</dbReference>
<dbReference type="PROSITE" id="PS50097">
    <property type="entry name" value="BTB"/>
    <property type="match status" value="1"/>
</dbReference>
<dbReference type="InterPro" id="IPR011333">
    <property type="entry name" value="SKP1/BTB/POZ_sf"/>
</dbReference>
<accession>A0A6J1GG56</accession>
<evidence type="ECO:0000259" key="5">
    <source>
        <dbReference type="PROSITE" id="PS50097"/>
    </source>
</evidence>
<dbReference type="RefSeq" id="XP_022950897.1">
    <property type="nucleotide sequence ID" value="XM_023095129.1"/>
</dbReference>
<evidence type="ECO:0000256" key="1">
    <source>
        <dbReference type="ARBA" id="ARBA00004906"/>
    </source>
</evidence>
<dbReference type="PROSITE" id="PS51649">
    <property type="entry name" value="NPH3"/>
    <property type="match status" value="1"/>
</dbReference>
<dbReference type="GO" id="GO:0016567">
    <property type="term" value="P:protein ubiquitination"/>
    <property type="evidence" value="ECO:0007669"/>
    <property type="project" value="UniProtKB-UniPathway"/>
</dbReference>
<reference evidence="8" key="1">
    <citation type="submission" date="2025-08" db="UniProtKB">
        <authorList>
            <consortium name="RefSeq"/>
        </authorList>
    </citation>
    <scope>IDENTIFICATION</scope>
    <source>
        <tissue evidence="8">Young leaves</tissue>
    </source>
</reference>
<protein>
    <submittedName>
        <fullName evidence="8">BTB/POZ domain-containing protein At3g49900</fullName>
    </submittedName>
</protein>
<organism evidence="7 8">
    <name type="scientific">Cucurbita moschata</name>
    <name type="common">Winter crookneck squash</name>
    <name type="synonym">Cucurbita pepo var. moschata</name>
    <dbReference type="NCBI Taxonomy" id="3662"/>
    <lineage>
        <taxon>Eukaryota</taxon>
        <taxon>Viridiplantae</taxon>
        <taxon>Streptophyta</taxon>
        <taxon>Embryophyta</taxon>
        <taxon>Tracheophyta</taxon>
        <taxon>Spermatophyta</taxon>
        <taxon>Magnoliopsida</taxon>
        <taxon>eudicotyledons</taxon>
        <taxon>Gunneridae</taxon>
        <taxon>Pentapetalae</taxon>
        <taxon>rosids</taxon>
        <taxon>fabids</taxon>
        <taxon>Cucurbitales</taxon>
        <taxon>Cucurbitaceae</taxon>
        <taxon>Cucurbiteae</taxon>
        <taxon>Cucurbita</taxon>
    </lineage>
</organism>
<evidence type="ECO:0000313" key="8">
    <source>
        <dbReference type="RefSeq" id="XP_022950897.1"/>
    </source>
</evidence>
<sequence length="538" mass="59781">MNPISQGIQMHSAKDHTKKMKETEAFSVWQNLGAVDTIYEEEYEFSSPSSSSPSPPLSPPPPPPHLHSTVHQWSKVTGFKTDVCIRVNGKCFHLHKDPLASKCPYLKRQLATTFDVTLTPPLKITPQTFIMVADFCYGAPVHITPFNVAALRTAAELLEMSEAENNADGENLVSVTEKYFRRVVAVNRDYASVVFRSCLELLPEAETMAVLASRCLEAWNLEDEGDGDGDITCFEDFKSVEVENFMVLASSLNRRLKCHDLIYKLTLLYLQGYGGKITENQKVLICNFIDCDKLSPKLLLHAVQNPVMPLRFVVRAMLIEQLNTRHSIFSGAATASTKPQIPRPISKDPLTLGAILKRDAAARESAKLKAAMQATNSRIRTLETQLSTMKKKLQVSDEKQRSLSEDAGRGRSASFHYGVDKSNSSKGVARGQRGSSSSSVFRLSADFKTDYYKFGVGCKPLSDRASSSSHDGGRKSGRSIGQRLINGIKNVFRVSSLGEAESKVQSRDEEDEGEDLCEEDEDDNDEIVVMRRNHLYVN</sequence>
<feature type="compositionally biased region" description="Pro residues" evidence="4">
    <location>
        <begin position="53"/>
        <end position="65"/>
    </location>
</feature>
<evidence type="ECO:0000313" key="7">
    <source>
        <dbReference type="Proteomes" id="UP000504609"/>
    </source>
</evidence>
<dbReference type="Proteomes" id="UP000504609">
    <property type="component" value="Unplaced"/>
</dbReference>
<feature type="region of interest" description="Disordered" evidence="4">
    <location>
        <begin position="499"/>
        <end position="524"/>
    </location>
</feature>
<evidence type="ECO:0000256" key="3">
    <source>
        <dbReference type="PROSITE-ProRule" id="PRU00982"/>
    </source>
</evidence>
<dbReference type="InterPro" id="IPR043454">
    <property type="entry name" value="NPH3/RPT2-like"/>
</dbReference>
<dbReference type="Gene3D" id="3.30.710.10">
    <property type="entry name" value="Potassium Channel Kv1.1, Chain A"/>
    <property type="match status" value="1"/>
</dbReference>
<evidence type="ECO:0000259" key="6">
    <source>
        <dbReference type="PROSITE" id="PS51649"/>
    </source>
</evidence>
<keyword evidence="2" id="KW-0833">Ubl conjugation pathway</keyword>
<feature type="region of interest" description="Disordered" evidence="4">
    <location>
        <begin position="45"/>
        <end position="69"/>
    </location>
</feature>
<dbReference type="InterPro" id="IPR000210">
    <property type="entry name" value="BTB/POZ_dom"/>
</dbReference>
<comment type="similarity">
    <text evidence="3">Belongs to the NPH3 family.</text>
</comment>